<evidence type="ECO:0000256" key="7">
    <source>
        <dbReference type="ARBA" id="ARBA00022827"/>
    </source>
</evidence>
<dbReference type="Proteomes" id="UP001596047">
    <property type="component" value="Unassembled WGS sequence"/>
</dbReference>
<sequence length="348" mass="38422">MNTTVSCTLLCTNEEHAAGLEKLTRQWFSHMERRFSRFLPDSELTHLNLMTGELCMVSATMLEVLTLADAFRRLTDGVFNPFILHTLLEYGYNESFEHIRSRTSEVIEQPDAHIGADSSVIPHAANKSAALRAGVDSIHPQLGDQAIIIDAAMQSVRLPPGSSIDLGGIVKGWAVRRLAALLRSRHGVKQGFINAGGDLALWGAQAEPWKIAVDYPWPSSEAAGHLILQEGAVATSGTLGRRWQSYQGTAHHLINPFTKRPSSSDVLQCTVTGDDTAACDIWAKTICILGSAEGLALMQRKTADCGALLILKDGTTLLYNHPHSCRERREQWRHTSSDRMYVPDKNWR</sequence>
<evidence type="ECO:0000256" key="9">
    <source>
        <dbReference type="ARBA" id="ARBA00031306"/>
    </source>
</evidence>
<dbReference type="EC" id="2.7.1.180" evidence="2 11"/>
<gene>
    <name evidence="12" type="ORF">ACFPYJ_24670</name>
</gene>
<comment type="similarity">
    <text evidence="11">Belongs to the ApbE family.</text>
</comment>
<evidence type="ECO:0000256" key="3">
    <source>
        <dbReference type="ARBA" id="ARBA00016337"/>
    </source>
</evidence>
<keyword evidence="13" id="KW-1185">Reference proteome</keyword>
<dbReference type="InterPro" id="IPR003374">
    <property type="entry name" value="ApbE-like_sf"/>
</dbReference>
<evidence type="ECO:0000256" key="10">
    <source>
        <dbReference type="ARBA" id="ARBA00048540"/>
    </source>
</evidence>
<organism evidence="12 13">
    <name type="scientific">Paenibacillus solisilvae</name>
    <dbReference type="NCBI Taxonomy" id="2486751"/>
    <lineage>
        <taxon>Bacteria</taxon>
        <taxon>Bacillati</taxon>
        <taxon>Bacillota</taxon>
        <taxon>Bacilli</taxon>
        <taxon>Bacillales</taxon>
        <taxon>Paenibacillaceae</taxon>
        <taxon>Paenibacillus</taxon>
    </lineage>
</organism>
<dbReference type="SUPFAM" id="SSF143631">
    <property type="entry name" value="ApbE-like"/>
    <property type="match status" value="1"/>
</dbReference>
<dbReference type="InterPro" id="IPR024932">
    <property type="entry name" value="ApbE"/>
</dbReference>
<dbReference type="EMBL" id="JBHSOW010000093">
    <property type="protein sequence ID" value="MFC5652249.1"/>
    <property type="molecule type" value="Genomic_DNA"/>
</dbReference>
<reference evidence="13" key="1">
    <citation type="journal article" date="2019" name="Int. J. Syst. Evol. Microbiol.">
        <title>The Global Catalogue of Microorganisms (GCM) 10K type strain sequencing project: providing services to taxonomists for standard genome sequencing and annotation.</title>
        <authorList>
            <consortium name="The Broad Institute Genomics Platform"/>
            <consortium name="The Broad Institute Genome Sequencing Center for Infectious Disease"/>
            <person name="Wu L."/>
            <person name="Ma J."/>
        </authorList>
    </citation>
    <scope>NUCLEOTIDE SEQUENCE [LARGE SCALE GENOMIC DNA]</scope>
    <source>
        <strain evidence="13">CGMCC 1.3240</strain>
    </source>
</reference>
<dbReference type="RefSeq" id="WP_379190887.1">
    <property type="nucleotide sequence ID" value="NZ_JBHSOW010000093.1"/>
</dbReference>
<evidence type="ECO:0000256" key="1">
    <source>
        <dbReference type="ARBA" id="ARBA00001946"/>
    </source>
</evidence>
<protein>
    <recommendedName>
        <fullName evidence="3 11">FAD:protein FMN transferase</fullName>
        <ecNumber evidence="2 11">2.7.1.180</ecNumber>
    </recommendedName>
    <alternativeName>
        <fullName evidence="9 11">Flavin transferase</fullName>
    </alternativeName>
</protein>
<keyword evidence="8 11" id="KW-0460">Magnesium</keyword>
<comment type="caution">
    <text evidence="12">The sequence shown here is derived from an EMBL/GenBank/DDBJ whole genome shotgun (WGS) entry which is preliminary data.</text>
</comment>
<keyword evidence="4 11" id="KW-0285">Flavoprotein</keyword>
<evidence type="ECO:0000313" key="13">
    <source>
        <dbReference type="Proteomes" id="UP001596047"/>
    </source>
</evidence>
<dbReference type="PANTHER" id="PTHR30040:SF2">
    <property type="entry name" value="FAD:PROTEIN FMN TRANSFERASE"/>
    <property type="match status" value="1"/>
</dbReference>
<dbReference type="Pfam" id="PF02424">
    <property type="entry name" value="ApbE"/>
    <property type="match status" value="1"/>
</dbReference>
<evidence type="ECO:0000256" key="5">
    <source>
        <dbReference type="ARBA" id="ARBA00022679"/>
    </source>
</evidence>
<dbReference type="PIRSF" id="PIRSF006268">
    <property type="entry name" value="ApbE"/>
    <property type="match status" value="1"/>
</dbReference>
<keyword evidence="5 11" id="KW-0808">Transferase</keyword>
<comment type="cofactor">
    <cofactor evidence="1">
        <name>Mg(2+)</name>
        <dbReference type="ChEBI" id="CHEBI:18420"/>
    </cofactor>
</comment>
<evidence type="ECO:0000313" key="12">
    <source>
        <dbReference type="EMBL" id="MFC5652249.1"/>
    </source>
</evidence>
<evidence type="ECO:0000256" key="2">
    <source>
        <dbReference type="ARBA" id="ARBA00011955"/>
    </source>
</evidence>
<accession>A0ABW0W680</accession>
<dbReference type="GO" id="GO:0016740">
    <property type="term" value="F:transferase activity"/>
    <property type="evidence" value="ECO:0007669"/>
    <property type="project" value="UniProtKB-KW"/>
</dbReference>
<evidence type="ECO:0000256" key="6">
    <source>
        <dbReference type="ARBA" id="ARBA00022723"/>
    </source>
</evidence>
<comment type="catalytic activity">
    <reaction evidence="10 11">
        <text>L-threonyl-[protein] + FAD = FMN-L-threonyl-[protein] + AMP + H(+)</text>
        <dbReference type="Rhea" id="RHEA:36847"/>
        <dbReference type="Rhea" id="RHEA-COMP:11060"/>
        <dbReference type="Rhea" id="RHEA-COMP:11061"/>
        <dbReference type="ChEBI" id="CHEBI:15378"/>
        <dbReference type="ChEBI" id="CHEBI:30013"/>
        <dbReference type="ChEBI" id="CHEBI:57692"/>
        <dbReference type="ChEBI" id="CHEBI:74257"/>
        <dbReference type="ChEBI" id="CHEBI:456215"/>
        <dbReference type="EC" id="2.7.1.180"/>
    </reaction>
</comment>
<keyword evidence="7 11" id="KW-0274">FAD</keyword>
<keyword evidence="6 11" id="KW-0479">Metal-binding</keyword>
<evidence type="ECO:0000256" key="8">
    <source>
        <dbReference type="ARBA" id="ARBA00022842"/>
    </source>
</evidence>
<dbReference type="Gene3D" id="3.10.520.10">
    <property type="entry name" value="ApbE-like domains"/>
    <property type="match status" value="1"/>
</dbReference>
<dbReference type="PANTHER" id="PTHR30040">
    <property type="entry name" value="THIAMINE BIOSYNTHESIS LIPOPROTEIN APBE"/>
    <property type="match status" value="1"/>
</dbReference>
<proteinExistence type="inferred from homology"/>
<evidence type="ECO:0000256" key="11">
    <source>
        <dbReference type="PIRNR" id="PIRNR006268"/>
    </source>
</evidence>
<name>A0ABW0W680_9BACL</name>
<evidence type="ECO:0000256" key="4">
    <source>
        <dbReference type="ARBA" id="ARBA00022630"/>
    </source>
</evidence>